<dbReference type="PANTHER" id="PTHR46951">
    <property type="entry name" value="BED-TYPE DOMAIN-CONTAINING PROTEIN"/>
    <property type="match status" value="1"/>
</dbReference>
<dbReference type="AlphaFoldDB" id="A0AAQ3KFF0"/>
<evidence type="ECO:0000313" key="2">
    <source>
        <dbReference type="EMBL" id="WOL07765.1"/>
    </source>
</evidence>
<evidence type="ECO:0000256" key="1">
    <source>
        <dbReference type="SAM" id="MobiDB-lite"/>
    </source>
</evidence>
<dbReference type="PANTHER" id="PTHR46951:SF3">
    <property type="entry name" value="OS01G0547200 PROTEIN"/>
    <property type="match status" value="1"/>
</dbReference>
<evidence type="ECO:0000313" key="3">
    <source>
        <dbReference type="Proteomes" id="UP001327560"/>
    </source>
</evidence>
<dbReference type="EMBL" id="CP136894">
    <property type="protein sequence ID" value="WOL07765.1"/>
    <property type="molecule type" value="Genomic_DNA"/>
</dbReference>
<protein>
    <submittedName>
        <fullName evidence="2">Uncharacterized protein</fullName>
    </submittedName>
</protein>
<accession>A0AAQ3KFF0</accession>
<sequence>MAPKSQADLTWQHGVRLEKANHWQCIHYNMICRGGDVTRLKVHLVETSGDVVKCTKAPPKVQQMFKNMLTNKKEQRLKNATQQAEFDRRATQEVGGGHYEARGGGDEEDPELEADIRASLEHAAFE</sequence>
<keyword evidence="3" id="KW-1185">Reference proteome</keyword>
<organism evidence="2 3">
    <name type="scientific">Canna indica</name>
    <name type="common">Indian-shot</name>
    <dbReference type="NCBI Taxonomy" id="4628"/>
    <lineage>
        <taxon>Eukaryota</taxon>
        <taxon>Viridiplantae</taxon>
        <taxon>Streptophyta</taxon>
        <taxon>Embryophyta</taxon>
        <taxon>Tracheophyta</taxon>
        <taxon>Spermatophyta</taxon>
        <taxon>Magnoliopsida</taxon>
        <taxon>Liliopsida</taxon>
        <taxon>Zingiberales</taxon>
        <taxon>Cannaceae</taxon>
        <taxon>Canna</taxon>
    </lineage>
</organism>
<feature type="region of interest" description="Disordered" evidence="1">
    <location>
        <begin position="76"/>
        <end position="114"/>
    </location>
</feature>
<gene>
    <name evidence="2" type="ORF">Cni_G16513</name>
</gene>
<reference evidence="2 3" key="1">
    <citation type="submission" date="2023-10" db="EMBL/GenBank/DDBJ databases">
        <title>Chromosome-scale genome assembly provides insights into flower coloration mechanisms of Canna indica.</title>
        <authorList>
            <person name="Li C."/>
        </authorList>
    </citation>
    <scope>NUCLEOTIDE SEQUENCE [LARGE SCALE GENOMIC DNA]</scope>
    <source>
        <tissue evidence="2">Flower</tissue>
    </source>
</reference>
<proteinExistence type="predicted"/>
<name>A0AAQ3KFF0_9LILI</name>
<dbReference type="Proteomes" id="UP001327560">
    <property type="component" value="Chromosome 5"/>
</dbReference>